<keyword evidence="2 5" id="KW-0812">Transmembrane</keyword>
<proteinExistence type="predicted"/>
<protein>
    <submittedName>
        <fullName evidence="7">Predicted arabinose efflux permease, MFS family</fullName>
    </submittedName>
</protein>
<dbReference type="Gene3D" id="1.20.1250.20">
    <property type="entry name" value="MFS general substrate transporter like domains"/>
    <property type="match status" value="1"/>
</dbReference>
<accession>A0A1A8Z343</accession>
<dbReference type="EMBL" id="LT594324">
    <property type="protein sequence ID" value="SBT38183.1"/>
    <property type="molecule type" value="Genomic_DNA"/>
</dbReference>
<organism evidence="7 8">
    <name type="scientific">Micromonospora narathiwatensis</name>
    <dbReference type="NCBI Taxonomy" id="299146"/>
    <lineage>
        <taxon>Bacteria</taxon>
        <taxon>Bacillati</taxon>
        <taxon>Actinomycetota</taxon>
        <taxon>Actinomycetes</taxon>
        <taxon>Micromonosporales</taxon>
        <taxon>Micromonosporaceae</taxon>
        <taxon>Micromonospora</taxon>
    </lineage>
</organism>
<dbReference type="Proteomes" id="UP000198765">
    <property type="component" value="Chromosome I"/>
</dbReference>
<feature type="domain" description="Major facilitator superfamily (MFS) profile" evidence="6">
    <location>
        <begin position="22"/>
        <end position="427"/>
    </location>
</feature>
<dbReference type="PROSITE" id="PS50850">
    <property type="entry name" value="MFS"/>
    <property type="match status" value="1"/>
</dbReference>
<feature type="transmembrane region" description="Helical" evidence="5">
    <location>
        <begin position="340"/>
        <end position="362"/>
    </location>
</feature>
<feature type="transmembrane region" description="Helical" evidence="5">
    <location>
        <begin position="181"/>
        <end position="203"/>
    </location>
</feature>
<name>A0A1A8Z343_9ACTN</name>
<dbReference type="InterPro" id="IPR036259">
    <property type="entry name" value="MFS_trans_sf"/>
</dbReference>
<evidence type="ECO:0000259" key="6">
    <source>
        <dbReference type="PROSITE" id="PS50850"/>
    </source>
</evidence>
<feature type="transmembrane region" description="Helical" evidence="5">
    <location>
        <begin position="315"/>
        <end position="334"/>
    </location>
</feature>
<evidence type="ECO:0000313" key="8">
    <source>
        <dbReference type="Proteomes" id="UP000198765"/>
    </source>
</evidence>
<dbReference type="PANTHER" id="PTHR23534:SF1">
    <property type="entry name" value="MAJOR FACILITATOR SUPERFAMILY PROTEIN"/>
    <property type="match status" value="1"/>
</dbReference>
<evidence type="ECO:0000256" key="3">
    <source>
        <dbReference type="ARBA" id="ARBA00022989"/>
    </source>
</evidence>
<evidence type="ECO:0000313" key="7">
    <source>
        <dbReference type="EMBL" id="SBT38183.1"/>
    </source>
</evidence>
<dbReference type="GO" id="GO:0022857">
    <property type="term" value="F:transmembrane transporter activity"/>
    <property type="evidence" value="ECO:0007669"/>
    <property type="project" value="InterPro"/>
</dbReference>
<dbReference type="GO" id="GO:0005886">
    <property type="term" value="C:plasma membrane"/>
    <property type="evidence" value="ECO:0007669"/>
    <property type="project" value="UniProtKB-SubCell"/>
</dbReference>
<feature type="transmembrane region" description="Helical" evidence="5">
    <location>
        <begin position="87"/>
        <end position="107"/>
    </location>
</feature>
<evidence type="ECO:0000256" key="1">
    <source>
        <dbReference type="ARBA" id="ARBA00004651"/>
    </source>
</evidence>
<feature type="transmembrane region" description="Helical" evidence="5">
    <location>
        <begin position="402"/>
        <end position="421"/>
    </location>
</feature>
<evidence type="ECO:0000256" key="5">
    <source>
        <dbReference type="SAM" id="Phobius"/>
    </source>
</evidence>
<sequence>MATDLTAPALTRPEVAPIQRRTLRLLFVTQIIGGIGVTIGVAVGALLAARIAGTAVAGLAQSAAVVGGALLAVPVTRIMTGHGRRPGLVVAYLVGAAGGVLVVLAAVTRQVPLLFLGMLLFGGGSAANLQARYTAVDLAEPARRGRQLSLIVWATTIGAVAAPNFAALADHTTGGWGLPPLAGPFAFSAAAFVLASVVLLILLRPDPLLTARRLAAAEPVAAPAEAPAPRGPGMRGAWQVVRERPAARLGIAAVAVGHLVMVAVMSMTPVRLGEFHHDADVLRVVGVVLSLHIAGMYALAPVVGWLTDRLGRRPVILGGIGVLLAACAIAGTAGHHTPGLSVGLTLLGLGWSGTMVAGSTLLSESVPTAVRPTVQGLSDLIMGLAGAGAAALSGFVMRVAGYPTLTLLAAVAVVPLVALALRPAPTAPDEED</sequence>
<dbReference type="SUPFAM" id="SSF103473">
    <property type="entry name" value="MFS general substrate transporter"/>
    <property type="match status" value="1"/>
</dbReference>
<dbReference type="OrthoDB" id="9776171at2"/>
<dbReference type="PANTHER" id="PTHR23534">
    <property type="entry name" value="MFS PERMEASE"/>
    <property type="match status" value="1"/>
</dbReference>
<dbReference type="Pfam" id="PF07690">
    <property type="entry name" value="MFS_1"/>
    <property type="match status" value="2"/>
</dbReference>
<dbReference type="InterPro" id="IPR020846">
    <property type="entry name" value="MFS_dom"/>
</dbReference>
<feature type="transmembrane region" description="Helical" evidence="5">
    <location>
        <begin position="249"/>
        <end position="269"/>
    </location>
</feature>
<dbReference type="PATRIC" id="fig|299146.4.peg.327"/>
<keyword evidence="4 5" id="KW-0472">Membrane</keyword>
<evidence type="ECO:0000256" key="2">
    <source>
        <dbReference type="ARBA" id="ARBA00022692"/>
    </source>
</evidence>
<reference evidence="7 8" key="1">
    <citation type="submission" date="2016-06" db="EMBL/GenBank/DDBJ databases">
        <authorList>
            <person name="Kjaerup R.B."/>
            <person name="Dalgaard T.S."/>
            <person name="Juul-Madsen H.R."/>
        </authorList>
    </citation>
    <scope>NUCLEOTIDE SEQUENCE [LARGE SCALE GENOMIC DNA]</scope>
    <source>
        <strain evidence="7 8">DSM 45248</strain>
    </source>
</reference>
<comment type="subcellular location">
    <subcellularLocation>
        <location evidence="1">Cell membrane</location>
        <topology evidence="1">Multi-pass membrane protein</topology>
    </subcellularLocation>
</comment>
<dbReference type="RefSeq" id="WP_091190929.1">
    <property type="nucleotide sequence ID" value="NZ_LT594324.1"/>
</dbReference>
<dbReference type="AlphaFoldDB" id="A0A1A8Z343"/>
<feature type="transmembrane region" description="Helical" evidence="5">
    <location>
        <begin position="150"/>
        <end position="169"/>
    </location>
</feature>
<keyword evidence="3 5" id="KW-1133">Transmembrane helix</keyword>
<gene>
    <name evidence="7" type="ORF">GA0070621_0328</name>
</gene>
<feature type="transmembrane region" description="Helical" evidence="5">
    <location>
        <begin position="25"/>
        <end position="49"/>
    </location>
</feature>
<feature type="transmembrane region" description="Helical" evidence="5">
    <location>
        <begin position="113"/>
        <end position="129"/>
    </location>
</feature>
<feature type="transmembrane region" description="Helical" evidence="5">
    <location>
        <begin position="281"/>
        <end position="303"/>
    </location>
</feature>
<dbReference type="InterPro" id="IPR011701">
    <property type="entry name" value="MFS"/>
</dbReference>
<keyword evidence="8" id="KW-1185">Reference proteome</keyword>
<evidence type="ECO:0000256" key="4">
    <source>
        <dbReference type="ARBA" id="ARBA00023136"/>
    </source>
</evidence>
<feature type="transmembrane region" description="Helical" evidence="5">
    <location>
        <begin position="55"/>
        <end position="75"/>
    </location>
</feature>